<feature type="region of interest" description="Disordered" evidence="1">
    <location>
        <begin position="44"/>
        <end position="73"/>
    </location>
</feature>
<accession>A0ABY1VLN0</accession>
<organism evidence="2 3">
    <name type="scientific">Actinomyces bovis</name>
    <dbReference type="NCBI Taxonomy" id="1658"/>
    <lineage>
        <taxon>Bacteria</taxon>
        <taxon>Bacillati</taxon>
        <taxon>Actinomycetota</taxon>
        <taxon>Actinomycetes</taxon>
        <taxon>Actinomycetales</taxon>
        <taxon>Actinomycetaceae</taxon>
        <taxon>Actinomyces</taxon>
    </lineage>
</organism>
<gene>
    <name evidence="2" type="ORF">NCTC11535_00645</name>
</gene>
<sequence>MDVPLSPAATARGGAAALAWRSGLDGAPHRRQIWLAHHLDGPAPSIGAGEPQFAKLRRPGAPAPDHRGQHLPGFELKCRGHELRRKLRPRHLRPAPEPPGSPQLACLRPAVLQPQPRAALPRQFGAELLRHR</sequence>
<protein>
    <submittedName>
        <fullName evidence="2">Uncharacterized protein</fullName>
    </submittedName>
</protein>
<comment type="caution">
    <text evidence="2">The sequence shown here is derived from an EMBL/GenBank/DDBJ whole genome shotgun (WGS) entry which is preliminary data.</text>
</comment>
<dbReference type="Proteomes" id="UP000250006">
    <property type="component" value="Unassembled WGS sequence"/>
</dbReference>
<evidence type="ECO:0000256" key="1">
    <source>
        <dbReference type="SAM" id="MobiDB-lite"/>
    </source>
</evidence>
<dbReference type="EMBL" id="UAPQ01000001">
    <property type="protein sequence ID" value="SPT52990.1"/>
    <property type="molecule type" value="Genomic_DNA"/>
</dbReference>
<proteinExistence type="predicted"/>
<evidence type="ECO:0000313" key="3">
    <source>
        <dbReference type="Proteomes" id="UP000250006"/>
    </source>
</evidence>
<keyword evidence="3" id="KW-1185">Reference proteome</keyword>
<reference evidence="2 3" key="1">
    <citation type="submission" date="2018-06" db="EMBL/GenBank/DDBJ databases">
        <authorList>
            <consortium name="Pathogen Informatics"/>
            <person name="Doyle S."/>
        </authorList>
    </citation>
    <scope>NUCLEOTIDE SEQUENCE [LARGE SCALE GENOMIC DNA]</scope>
    <source>
        <strain evidence="2 3">NCTC11535</strain>
    </source>
</reference>
<evidence type="ECO:0000313" key="2">
    <source>
        <dbReference type="EMBL" id="SPT52990.1"/>
    </source>
</evidence>
<name>A0ABY1VLN0_9ACTO</name>